<sequence length="585" mass="66566">MAVKVVAGGPGNDSNSPPADPNTQEAEDQGSPRFTFLKPKQTAFTAMNLTTKNGANSNDKVLQLVNAIQKRKRQMRAKIYDEQLPFSWARLFSGIFSLILVCSDVSRSGLGIKRFPSEFLHLEPDVFEEFGPWHYPVANLFEVNATNVTARVWSYKFDSTSNAHRAFGEFYELSSFPDCIIYRAACPETTFNGKVAFDMLDSIVDVAARKNAPNAVDSQETLRRKSTEPQRIALRTANHYLDRLHHHLLPELFVNNIYRTNQLFYYPPEILSKPNGALRSTCFDYRIRPHFCQELWSNFRRSCPQHDTNCKAAGVLWVNTLQRLRVIQQTYPTMQVDLAFLESQEDRQVFKGGLSPSGLQRGDVTAIIRVRDCDSNMICTTKYIDEYRYEVGFLISQAVQWYRGVAILRGTGQVYYYIRITMLLVFCYKVTPATHPQRSSKHVHVIATRCYKACVLFLKAPVQSVIFGSPFPIFCYACAHVIDASTSYEILGNIFNSAGGVFQLKFRDLLTVGFNQMRSVWLLAFLLHTFILLETSRRGLNWAPVSGIRGVPEFMLSGLSSVTIMAQFRSTKFRNAKIYSIFEIT</sequence>
<dbReference type="eggNOG" id="ENOG502SK0F">
    <property type="taxonomic scope" value="Eukaryota"/>
</dbReference>
<accession>K3WCQ3</accession>
<evidence type="ECO:0000313" key="3">
    <source>
        <dbReference type="Proteomes" id="UP000019132"/>
    </source>
</evidence>
<dbReference type="InParanoid" id="K3WCQ3"/>
<reference evidence="3" key="1">
    <citation type="journal article" date="2010" name="Genome Biol.">
        <title>Genome sequence of the necrotrophic plant pathogen Pythium ultimum reveals original pathogenicity mechanisms and effector repertoire.</title>
        <authorList>
            <person name="Levesque C.A."/>
            <person name="Brouwer H."/>
            <person name="Cano L."/>
            <person name="Hamilton J.P."/>
            <person name="Holt C."/>
            <person name="Huitema E."/>
            <person name="Raffaele S."/>
            <person name="Robideau G.P."/>
            <person name="Thines M."/>
            <person name="Win J."/>
            <person name="Zerillo M.M."/>
            <person name="Beakes G.W."/>
            <person name="Boore J.L."/>
            <person name="Busam D."/>
            <person name="Dumas B."/>
            <person name="Ferriera S."/>
            <person name="Fuerstenberg S.I."/>
            <person name="Gachon C.M."/>
            <person name="Gaulin E."/>
            <person name="Govers F."/>
            <person name="Grenville-Briggs L."/>
            <person name="Horner N."/>
            <person name="Hostetler J."/>
            <person name="Jiang R.H."/>
            <person name="Johnson J."/>
            <person name="Krajaejun T."/>
            <person name="Lin H."/>
            <person name="Meijer H.J."/>
            <person name="Moore B."/>
            <person name="Morris P."/>
            <person name="Phuntmart V."/>
            <person name="Puiu D."/>
            <person name="Shetty J."/>
            <person name="Stajich J.E."/>
            <person name="Tripathy S."/>
            <person name="Wawra S."/>
            <person name="van West P."/>
            <person name="Whitty B.R."/>
            <person name="Coutinho P.M."/>
            <person name="Henrissat B."/>
            <person name="Martin F."/>
            <person name="Thomas P.D."/>
            <person name="Tyler B.M."/>
            <person name="De Vries R.P."/>
            <person name="Kamoun S."/>
            <person name="Yandell M."/>
            <person name="Tisserat N."/>
            <person name="Buell C.R."/>
        </authorList>
    </citation>
    <scope>NUCLEOTIDE SEQUENCE</scope>
    <source>
        <strain evidence="3">DAOM:BR144</strain>
    </source>
</reference>
<evidence type="ECO:0000313" key="2">
    <source>
        <dbReference type="EnsemblProtists" id="PYU1_T002744"/>
    </source>
</evidence>
<dbReference type="Proteomes" id="UP000019132">
    <property type="component" value="Unassembled WGS sequence"/>
</dbReference>
<reference evidence="2" key="3">
    <citation type="submission" date="2015-02" db="UniProtKB">
        <authorList>
            <consortium name="EnsemblProtists"/>
        </authorList>
    </citation>
    <scope>IDENTIFICATION</scope>
    <source>
        <strain evidence="2">DAOM BR144</strain>
    </source>
</reference>
<dbReference type="EnsemblProtists" id="PYU1_T002744">
    <property type="protein sequence ID" value="PYU1_T002744"/>
    <property type="gene ID" value="PYU1_G002741"/>
</dbReference>
<feature type="compositionally biased region" description="Polar residues" evidence="1">
    <location>
        <begin position="12"/>
        <end position="24"/>
    </location>
</feature>
<dbReference type="HOGENOM" id="CLU_010330_2_0_1"/>
<dbReference type="VEuPathDB" id="FungiDB:PYU1_G002741"/>
<protein>
    <submittedName>
        <fullName evidence="2">Uncharacterized protein</fullName>
    </submittedName>
</protein>
<proteinExistence type="predicted"/>
<dbReference type="AlphaFoldDB" id="K3WCQ3"/>
<dbReference type="EMBL" id="GL376628">
    <property type="status" value="NOT_ANNOTATED_CDS"/>
    <property type="molecule type" value="Genomic_DNA"/>
</dbReference>
<name>K3WCQ3_GLOUD</name>
<organism evidence="2 3">
    <name type="scientific">Globisporangium ultimum (strain ATCC 200006 / CBS 805.95 / DAOM BR144)</name>
    <name type="common">Pythium ultimum</name>
    <dbReference type="NCBI Taxonomy" id="431595"/>
    <lineage>
        <taxon>Eukaryota</taxon>
        <taxon>Sar</taxon>
        <taxon>Stramenopiles</taxon>
        <taxon>Oomycota</taxon>
        <taxon>Peronosporomycetes</taxon>
        <taxon>Pythiales</taxon>
        <taxon>Pythiaceae</taxon>
        <taxon>Globisporangium</taxon>
    </lineage>
</organism>
<feature type="region of interest" description="Disordered" evidence="1">
    <location>
        <begin position="1"/>
        <end position="32"/>
    </location>
</feature>
<reference evidence="3" key="2">
    <citation type="submission" date="2010-04" db="EMBL/GenBank/DDBJ databases">
        <authorList>
            <person name="Buell R."/>
            <person name="Hamilton J."/>
            <person name="Hostetler J."/>
        </authorList>
    </citation>
    <scope>NUCLEOTIDE SEQUENCE [LARGE SCALE GENOMIC DNA]</scope>
    <source>
        <strain evidence="3">DAOM:BR144</strain>
    </source>
</reference>
<keyword evidence="3" id="KW-1185">Reference proteome</keyword>
<dbReference type="OMA" id="HIQARMQ"/>
<evidence type="ECO:0000256" key="1">
    <source>
        <dbReference type="SAM" id="MobiDB-lite"/>
    </source>
</evidence>